<reference evidence="2 3" key="1">
    <citation type="journal article" date="2002" name="Proc. Natl. Acad. Sci. U.S.A.">
        <title>Extensive mosaic structure revealed by the complete genome sequence of uropathogenic Escherichia coli.</title>
        <authorList>
            <person name="Welch R.A."/>
            <person name="Burland V."/>
            <person name="Plunkett G.III."/>
            <person name="Redford P."/>
            <person name="Roesch P."/>
            <person name="Rasko D."/>
            <person name="Buckles E.L."/>
            <person name="Liou S.R."/>
            <person name="Boutin A."/>
            <person name="Hackett J."/>
            <person name="Stroud D."/>
            <person name="Mayhew G.F."/>
            <person name="Rose D.J."/>
            <person name="Zhou S."/>
            <person name="Schwartz D.C."/>
            <person name="Perna N.T."/>
            <person name="Mobley H.L."/>
            <person name="Donnenberg M.S."/>
            <person name="Blattner F.R."/>
        </authorList>
    </citation>
    <scope>NUCLEOTIDE SEQUENCE [LARGE SCALE GENOMIC DNA]</scope>
    <source>
        <strain evidence="3">CFT073 / ATCC 700928 / UPEC</strain>
    </source>
</reference>
<sequence length="242" mass="26174">MAVTSPVTDFSLKLPEVTFLHRLQGISNTMKLTLLRCMLPDSPGCCRLPVPASFKTGSVPLAAESAEPDARLFHKPAIAEPENALAEVNPENATDLPEVFIHVFIPVAVSMMLTVPVAGFSPCRAGKFIQRIHCDGDNAAHQNAFTDSVQSDAHQPDIRAKTVLTTFSKHGQHTGNILHFTTGIRFSAAVPAVFAGTEREKTGCRMLLVNTHGFTTSDNFHNGIPLKTEDKSENRCDVVVTG</sequence>
<dbReference type="HOGENOM" id="CLU_1269256_0_0_6"/>
<dbReference type="Proteomes" id="UP000001410">
    <property type="component" value="Chromosome"/>
</dbReference>
<accession>A0A0H2VD75</accession>
<keyword evidence="1" id="KW-0812">Transmembrane</keyword>
<evidence type="ECO:0000313" key="2">
    <source>
        <dbReference type="EMBL" id="AAN82120.1"/>
    </source>
</evidence>
<dbReference type="EMBL" id="AE014075">
    <property type="protein sequence ID" value="AAN82120.1"/>
    <property type="molecule type" value="Genomic_DNA"/>
</dbReference>
<evidence type="ECO:0000313" key="3">
    <source>
        <dbReference type="Proteomes" id="UP000001410"/>
    </source>
</evidence>
<organism evidence="2 3">
    <name type="scientific">Escherichia coli O6:H1 (strain CFT073 / ATCC 700928 / UPEC)</name>
    <dbReference type="NCBI Taxonomy" id="199310"/>
    <lineage>
        <taxon>Bacteria</taxon>
        <taxon>Pseudomonadati</taxon>
        <taxon>Pseudomonadota</taxon>
        <taxon>Gammaproteobacteria</taxon>
        <taxon>Enterobacterales</taxon>
        <taxon>Enterobacteriaceae</taxon>
        <taxon>Escherichia</taxon>
    </lineage>
</organism>
<dbReference type="KEGG" id="ecc:c3672"/>
<evidence type="ECO:0000256" key="1">
    <source>
        <dbReference type="SAM" id="Phobius"/>
    </source>
</evidence>
<keyword evidence="1" id="KW-0472">Membrane</keyword>
<keyword evidence="3" id="KW-1185">Reference proteome</keyword>
<name>A0A0H2VD75_ECOL6</name>
<dbReference type="AlphaFoldDB" id="A0A0H2VD75"/>
<protein>
    <submittedName>
        <fullName evidence="2">Uncharacterized protein</fullName>
    </submittedName>
</protein>
<proteinExistence type="predicted"/>
<gene>
    <name evidence="2" type="ordered locus">c3672</name>
</gene>
<keyword evidence="1" id="KW-1133">Transmembrane helix</keyword>
<feature type="transmembrane region" description="Helical" evidence="1">
    <location>
        <begin position="99"/>
        <end position="121"/>
    </location>
</feature>